<proteinExistence type="predicted"/>
<evidence type="ECO:0000313" key="3">
    <source>
        <dbReference type="Proteomes" id="UP000217257"/>
    </source>
</evidence>
<dbReference type="InterPro" id="IPR007569">
    <property type="entry name" value="DUF559"/>
</dbReference>
<organism evidence="2 3">
    <name type="scientific">Cystobacter fuscus</name>
    <dbReference type="NCBI Taxonomy" id="43"/>
    <lineage>
        <taxon>Bacteria</taxon>
        <taxon>Pseudomonadati</taxon>
        <taxon>Myxococcota</taxon>
        <taxon>Myxococcia</taxon>
        <taxon>Myxococcales</taxon>
        <taxon>Cystobacterineae</taxon>
        <taxon>Archangiaceae</taxon>
        <taxon>Cystobacter</taxon>
    </lineage>
</organism>
<dbReference type="AlphaFoldDB" id="A0A250IU02"/>
<dbReference type="SUPFAM" id="SSF52980">
    <property type="entry name" value="Restriction endonuclease-like"/>
    <property type="match status" value="1"/>
</dbReference>
<dbReference type="Gene3D" id="3.40.960.10">
    <property type="entry name" value="VSR Endonuclease"/>
    <property type="match status" value="1"/>
</dbReference>
<dbReference type="RefSeq" id="WP_095983354.1">
    <property type="nucleotide sequence ID" value="NZ_CP022098.1"/>
</dbReference>
<accession>A0A250IU02</accession>
<dbReference type="EMBL" id="CP022098">
    <property type="protein sequence ID" value="ATB34631.1"/>
    <property type="molecule type" value="Genomic_DNA"/>
</dbReference>
<sequence length="426" mass="46128">MPTPRPESAAPPALERHQRRREQGIPTLTVLAGPPGAALALWRRWLDARGQALCVCTSTTPEGLLREWMEALGQARPPTTDAAEHLGAAAGLHPGELASRLKGKTEHERGVLLQALLPSLAPGDVSAACRALLQLPQVVPNSTGPLDAVLAACEGDAMRALGAVHALVPGGAAPAILVSDPGTVAGWLEQAARVCARACESVPSLVVALQTERSGLEAYLRGPESHTRALVREGRVELAVPSAEELVRRMEALGVHKARALEAPLRQLAADGIPDEVLTRYGEAARKLEVADRESEAADGARSEAERFLYGVLDSLPATRGLFELNAKAEFRLRGRAVEVDFLSRRLRLAVEVDGYHHFRDPERYRRDRRKDLALQRHGYWVLRFLADDVVARFEEIRDTLLEVISIRRQGLGGPPPRGEDGDAGL</sequence>
<evidence type="ECO:0000259" key="1">
    <source>
        <dbReference type="Pfam" id="PF04480"/>
    </source>
</evidence>
<reference evidence="2 3" key="1">
    <citation type="submission" date="2017-06" db="EMBL/GenBank/DDBJ databases">
        <title>Sequencing and comparative analysis of myxobacterial genomes.</title>
        <authorList>
            <person name="Rupp O."/>
            <person name="Goesmann A."/>
            <person name="Sogaard-Andersen L."/>
        </authorList>
    </citation>
    <scope>NUCLEOTIDE SEQUENCE [LARGE SCALE GENOMIC DNA]</scope>
    <source>
        <strain evidence="2 3">DSM 52655</strain>
    </source>
</reference>
<gene>
    <name evidence="2" type="ORF">CYFUS_000038</name>
</gene>
<protein>
    <recommendedName>
        <fullName evidence="1">DUF559 domain-containing protein</fullName>
    </recommendedName>
</protein>
<dbReference type="Pfam" id="PF04480">
    <property type="entry name" value="DUF559"/>
    <property type="match status" value="1"/>
</dbReference>
<dbReference type="Proteomes" id="UP000217257">
    <property type="component" value="Chromosome"/>
</dbReference>
<dbReference type="InterPro" id="IPR011335">
    <property type="entry name" value="Restrct_endonuc-II-like"/>
</dbReference>
<evidence type="ECO:0000313" key="2">
    <source>
        <dbReference type="EMBL" id="ATB34631.1"/>
    </source>
</evidence>
<name>A0A250IU02_9BACT</name>
<dbReference type="KEGG" id="cfus:CYFUS_000038"/>
<feature type="domain" description="DUF559" evidence="1">
    <location>
        <begin position="340"/>
        <end position="405"/>
    </location>
</feature>